<dbReference type="GO" id="GO:0000155">
    <property type="term" value="F:phosphorelay sensor kinase activity"/>
    <property type="evidence" value="ECO:0007669"/>
    <property type="project" value="InterPro"/>
</dbReference>
<evidence type="ECO:0000256" key="3">
    <source>
        <dbReference type="ARBA" id="ARBA00022741"/>
    </source>
</evidence>
<dbReference type="AlphaFoldDB" id="X1J1S6"/>
<evidence type="ECO:0000259" key="8">
    <source>
        <dbReference type="PROSITE" id="PS50109"/>
    </source>
</evidence>
<organism evidence="9">
    <name type="scientific">marine sediment metagenome</name>
    <dbReference type="NCBI Taxonomy" id="412755"/>
    <lineage>
        <taxon>unclassified sequences</taxon>
        <taxon>metagenomes</taxon>
        <taxon>ecological metagenomes</taxon>
    </lineage>
</organism>
<keyword evidence="1" id="KW-0597">Phosphoprotein</keyword>
<evidence type="ECO:0000256" key="1">
    <source>
        <dbReference type="ARBA" id="ARBA00022553"/>
    </source>
</evidence>
<evidence type="ECO:0000256" key="5">
    <source>
        <dbReference type="ARBA" id="ARBA00022840"/>
    </source>
</evidence>
<dbReference type="InterPro" id="IPR003661">
    <property type="entry name" value="HisK_dim/P_dom"/>
</dbReference>
<dbReference type="PANTHER" id="PTHR43065">
    <property type="entry name" value="SENSOR HISTIDINE KINASE"/>
    <property type="match status" value="1"/>
</dbReference>
<dbReference type="EMBL" id="BARU01033865">
    <property type="protein sequence ID" value="GAH72319.1"/>
    <property type="molecule type" value="Genomic_DNA"/>
</dbReference>
<comment type="caution">
    <text evidence="9">The sequence shown here is derived from an EMBL/GenBank/DDBJ whole genome shotgun (WGS) entry which is preliminary data.</text>
</comment>
<evidence type="ECO:0000256" key="2">
    <source>
        <dbReference type="ARBA" id="ARBA00022679"/>
    </source>
</evidence>
<dbReference type="PROSITE" id="PS50109">
    <property type="entry name" value="HIS_KIN"/>
    <property type="match status" value="1"/>
</dbReference>
<keyword evidence="7" id="KW-0812">Transmembrane</keyword>
<dbReference type="SMART" id="SM00388">
    <property type="entry name" value="HisKA"/>
    <property type="match status" value="1"/>
</dbReference>
<evidence type="ECO:0000256" key="6">
    <source>
        <dbReference type="ARBA" id="ARBA00023012"/>
    </source>
</evidence>
<reference evidence="9" key="1">
    <citation type="journal article" date="2014" name="Front. Microbiol.">
        <title>High frequency of phylogenetically diverse reductive dehalogenase-homologous genes in deep subseafloor sedimentary metagenomes.</title>
        <authorList>
            <person name="Kawai M."/>
            <person name="Futagami T."/>
            <person name="Toyoda A."/>
            <person name="Takaki Y."/>
            <person name="Nishi S."/>
            <person name="Hori S."/>
            <person name="Arai W."/>
            <person name="Tsubouchi T."/>
            <person name="Morono Y."/>
            <person name="Uchiyama I."/>
            <person name="Ito T."/>
            <person name="Fujiyama A."/>
            <person name="Inagaki F."/>
            <person name="Takami H."/>
        </authorList>
    </citation>
    <scope>NUCLEOTIDE SEQUENCE</scope>
    <source>
        <strain evidence="9">Expedition CK06-06</strain>
    </source>
</reference>
<keyword evidence="2" id="KW-0808">Transferase</keyword>
<dbReference type="InterPro" id="IPR036097">
    <property type="entry name" value="HisK_dim/P_sf"/>
</dbReference>
<feature type="domain" description="Histidine kinase" evidence="8">
    <location>
        <begin position="54"/>
        <end position="157"/>
    </location>
</feature>
<dbReference type="SUPFAM" id="SSF47384">
    <property type="entry name" value="Homodimeric domain of signal transducing histidine kinase"/>
    <property type="match status" value="1"/>
</dbReference>
<evidence type="ECO:0000256" key="4">
    <source>
        <dbReference type="ARBA" id="ARBA00022777"/>
    </source>
</evidence>
<evidence type="ECO:0000313" key="9">
    <source>
        <dbReference type="EMBL" id="GAH72319.1"/>
    </source>
</evidence>
<protein>
    <recommendedName>
        <fullName evidence="8">Histidine kinase domain-containing protein</fullName>
    </recommendedName>
</protein>
<dbReference type="InterPro" id="IPR005467">
    <property type="entry name" value="His_kinase_dom"/>
</dbReference>
<name>X1J1S6_9ZZZZ</name>
<gene>
    <name evidence="9" type="ORF">S03H2_53221</name>
</gene>
<dbReference type="Pfam" id="PF00512">
    <property type="entry name" value="HisKA"/>
    <property type="match status" value="1"/>
</dbReference>
<evidence type="ECO:0000256" key="7">
    <source>
        <dbReference type="SAM" id="Phobius"/>
    </source>
</evidence>
<keyword evidence="7" id="KW-1133">Transmembrane helix</keyword>
<dbReference type="CDD" id="cd00082">
    <property type="entry name" value="HisKA"/>
    <property type="match status" value="1"/>
</dbReference>
<keyword evidence="5" id="KW-0067">ATP-binding</keyword>
<keyword evidence="4" id="KW-0418">Kinase</keyword>
<sequence length="157" mass="17987">MVWGWVLLGVAIGGGAMVVLARGYYQRTLQRTATLEAQARQSERLAFVGALASGLAHEVRNPLSTLRLNLQLLAEDLENPDSVPAPRMRSRVQVLRREVERLNDVLNDYLRFARQRQLEREPANLNDVLDELLEFVRPEGLRRNVEIRYQFAPDVPR</sequence>
<keyword evidence="7" id="KW-0472">Membrane</keyword>
<feature type="non-terminal residue" evidence="9">
    <location>
        <position position="157"/>
    </location>
</feature>
<accession>X1J1S6</accession>
<dbReference type="Gene3D" id="1.10.287.130">
    <property type="match status" value="1"/>
</dbReference>
<keyword evidence="6" id="KW-0902">Two-component regulatory system</keyword>
<proteinExistence type="predicted"/>
<keyword evidence="3" id="KW-0547">Nucleotide-binding</keyword>
<dbReference type="PANTHER" id="PTHR43065:SF10">
    <property type="entry name" value="PEROXIDE STRESS-ACTIVATED HISTIDINE KINASE MAK3"/>
    <property type="match status" value="1"/>
</dbReference>
<feature type="transmembrane region" description="Helical" evidence="7">
    <location>
        <begin position="6"/>
        <end position="25"/>
    </location>
</feature>
<dbReference type="GO" id="GO:0005524">
    <property type="term" value="F:ATP binding"/>
    <property type="evidence" value="ECO:0007669"/>
    <property type="project" value="UniProtKB-KW"/>
</dbReference>